<keyword evidence="4" id="KW-1185">Reference proteome</keyword>
<feature type="compositionally biased region" description="Low complexity" evidence="1">
    <location>
        <begin position="30"/>
        <end position="62"/>
    </location>
</feature>
<accession>A0A941ARL5</accession>
<evidence type="ECO:0000313" key="3">
    <source>
        <dbReference type="EMBL" id="MBP3982980.1"/>
    </source>
</evidence>
<organism evidence="3 4">
    <name type="scientific">Pseudoxanthomonas helianthi</name>
    <dbReference type="NCBI Taxonomy" id="1453541"/>
    <lineage>
        <taxon>Bacteria</taxon>
        <taxon>Pseudomonadati</taxon>
        <taxon>Pseudomonadota</taxon>
        <taxon>Gammaproteobacteria</taxon>
        <taxon>Lysobacterales</taxon>
        <taxon>Lysobacteraceae</taxon>
        <taxon>Pseudoxanthomonas</taxon>
    </lineage>
</organism>
<gene>
    <name evidence="3" type="ORF">J5837_00970</name>
</gene>
<dbReference type="AlphaFoldDB" id="A0A941ARL5"/>
<name>A0A941ARL5_9GAMM</name>
<sequence length="187" mass="19065">MKKGLPPAIIAACLAGLCACTPSPAPPVAPAQSTPAASPAAAPATKAPAGTPGATGDATPTVDEATPAAAEAVVRAYYAAIDARDFATAYAQWSDGGAASGQSFEHFRNGYANTASVEAEVGAATGEEGAAGSRYIRVPIELRATQHDGSVRHYRGGFVLRAVMADGASAEQRRWHLYSADIQRLPE</sequence>
<reference evidence="3" key="2">
    <citation type="submission" date="2021-03" db="EMBL/GenBank/DDBJ databases">
        <authorList>
            <person name="Cao W."/>
        </authorList>
    </citation>
    <scope>NUCLEOTIDE SEQUENCE</scope>
    <source>
        <strain evidence="3">110414</strain>
    </source>
</reference>
<proteinExistence type="predicted"/>
<dbReference type="RefSeq" id="WP_210534852.1">
    <property type="nucleotide sequence ID" value="NZ_JAGKTC010000001.1"/>
</dbReference>
<dbReference type="PROSITE" id="PS51257">
    <property type="entry name" value="PROKAR_LIPOPROTEIN"/>
    <property type="match status" value="1"/>
</dbReference>
<dbReference type="EMBL" id="JAGKTC010000001">
    <property type="protein sequence ID" value="MBP3982980.1"/>
    <property type="molecule type" value="Genomic_DNA"/>
</dbReference>
<evidence type="ECO:0008006" key="5">
    <source>
        <dbReference type="Google" id="ProtNLM"/>
    </source>
</evidence>
<comment type="caution">
    <text evidence="3">The sequence shown here is derived from an EMBL/GenBank/DDBJ whole genome shotgun (WGS) entry which is preliminary data.</text>
</comment>
<reference evidence="3" key="1">
    <citation type="journal article" date="2016" name="Int. J. Syst. Evol. Microbiol.">
        <title>Pseudoxanthomonas helianthi sp. nov., isolated from roots of Jerusalem artichoke (Helianthus tuberosus).</title>
        <authorList>
            <person name="Kittiwongwattana C."/>
            <person name="Thawai C."/>
        </authorList>
    </citation>
    <scope>NUCLEOTIDE SEQUENCE</scope>
    <source>
        <strain evidence="3">110414</strain>
    </source>
</reference>
<evidence type="ECO:0000256" key="2">
    <source>
        <dbReference type="SAM" id="SignalP"/>
    </source>
</evidence>
<evidence type="ECO:0000313" key="4">
    <source>
        <dbReference type="Proteomes" id="UP000673447"/>
    </source>
</evidence>
<protein>
    <recommendedName>
        <fullName evidence="5">SnoaL-like domain-containing protein</fullName>
    </recommendedName>
</protein>
<feature type="chain" id="PRO_5037533757" description="SnoaL-like domain-containing protein" evidence="2">
    <location>
        <begin position="26"/>
        <end position="187"/>
    </location>
</feature>
<evidence type="ECO:0000256" key="1">
    <source>
        <dbReference type="SAM" id="MobiDB-lite"/>
    </source>
</evidence>
<keyword evidence="2" id="KW-0732">Signal</keyword>
<dbReference type="InterPro" id="IPR032710">
    <property type="entry name" value="NTF2-like_dom_sf"/>
</dbReference>
<feature type="region of interest" description="Disordered" evidence="1">
    <location>
        <begin position="25"/>
        <end position="62"/>
    </location>
</feature>
<dbReference type="Proteomes" id="UP000673447">
    <property type="component" value="Unassembled WGS sequence"/>
</dbReference>
<dbReference type="SUPFAM" id="SSF54427">
    <property type="entry name" value="NTF2-like"/>
    <property type="match status" value="1"/>
</dbReference>
<feature type="signal peptide" evidence="2">
    <location>
        <begin position="1"/>
        <end position="25"/>
    </location>
</feature>